<keyword evidence="2" id="KW-0315">Glutamine amidotransferase</keyword>
<dbReference type="SUPFAM" id="SSF56235">
    <property type="entry name" value="N-terminal nucleophile aminohydrolases (Ntn hydrolases)"/>
    <property type="match status" value="1"/>
</dbReference>
<evidence type="ECO:0000313" key="5">
    <source>
        <dbReference type="EMBL" id="BBH09297.1"/>
    </source>
</evidence>
<dbReference type="Gene3D" id="3.60.20.10">
    <property type="entry name" value="Glutamine Phosphoribosylpyrophosphate, subunit 1, domain 1"/>
    <property type="match status" value="1"/>
</dbReference>
<dbReference type="EMBL" id="AP019304">
    <property type="protein sequence ID" value="BBH09297.1"/>
    <property type="molecule type" value="Genomic_DNA"/>
</dbReference>
<organism evidence="5">
    <name type="scientific">Prunus dulcis</name>
    <name type="common">Almond</name>
    <name type="synonym">Amygdalus dulcis</name>
    <dbReference type="NCBI Taxonomy" id="3755"/>
    <lineage>
        <taxon>Eukaryota</taxon>
        <taxon>Viridiplantae</taxon>
        <taxon>Streptophyta</taxon>
        <taxon>Embryophyta</taxon>
        <taxon>Tracheophyta</taxon>
        <taxon>Spermatophyta</taxon>
        <taxon>Magnoliopsida</taxon>
        <taxon>eudicotyledons</taxon>
        <taxon>Gunneridae</taxon>
        <taxon>Pentapetalae</taxon>
        <taxon>rosids</taxon>
        <taxon>fabids</taxon>
        <taxon>Rosales</taxon>
        <taxon>Rosaceae</taxon>
        <taxon>Amygdaloideae</taxon>
        <taxon>Amygdaleae</taxon>
        <taxon>Prunus</taxon>
    </lineage>
</organism>
<feature type="region of interest" description="Disordered" evidence="3">
    <location>
        <begin position="1"/>
        <end position="57"/>
    </location>
</feature>
<dbReference type="InterPro" id="IPR017932">
    <property type="entry name" value="GATase_2_dom"/>
</dbReference>
<sequence length="217" mass="23382">MAATTTKPSPLSSSLSKPTPLPLTHKTPPSFSPKTLPKPAFPLKTSSLSHTHKASSLTLRSKNPISEFFPANKQNPDGDFIDYDDDDKPREECGVVGIYGDPEASRLCYLALHALQHRGQEGAGIVCVQDDVLQSITGVGLVSEVFNQTKLDQLPGDLAIGHVRYSTAGASMLKNVQPFVAGYRFGSVGVAHNGNLVNYRALRAKLEDTGSIFQHQL</sequence>
<accession>A0A4Y1RZX0</accession>
<feature type="compositionally biased region" description="Low complexity" evidence="3">
    <location>
        <begin position="1"/>
        <end position="29"/>
    </location>
</feature>
<dbReference type="GO" id="GO:0016740">
    <property type="term" value="F:transferase activity"/>
    <property type="evidence" value="ECO:0007669"/>
    <property type="project" value="UniProtKB-KW"/>
</dbReference>
<dbReference type="InterPro" id="IPR029055">
    <property type="entry name" value="Ntn_hydrolases_N"/>
</dbReference>
<evidence type="ECO:0000256" key="3">
    <source>
        <dbReference type="SAM" id="MobiDB-lite"/>
    </source>
</evidence>
<evidence type="ECO:0000256" key="1">
    <source>
        <dbReference type="ARBA" id="ARBA00022679"/>
    </source>
</evidence>
<proteinExistence type="predicted"/>
<gene>
    <name evidence="5" type="ORF">Prudu_021750</name>
</gene>
<feature type="region of interest" description="Disordered" evidence="3">
    <location>
        <begin position="67"/>
        <end position="86"/>
    </location>
</feature>
<dbReference type="AlphaFoldDB" id="A0A4Y1RZX0"/>
<reference evidence="5" key="1">
    <citation type="journal article" date="2019" name="Science">
        <title>Mutation of a bHLH transcription factor allowed almond domestication.</title>
        <authorList>
            <person name="Sanchez-Perez R."/>
            <person name="Pavan S."/>
            <person name="Mazzeo R."/>
            <person name="Moldovan C."/>
            <person name="Aiese Cigliano R."/>
            <person name="Del Cueto J."/>
            <person name="Ricciardi F."/>
            <person name="Lotti C."/>
            <person name="Ricciardi L."/>
            <person name="Dicenta F."/>
            <person name="Lopez-Marques R.L."/>
            <person name="Lindberg Moller B."/>
        </authorList>
    </citation>
    <scope>NUCLEOTIDE SEQUENCE</scope>
</reference>
<keyword evidence="1" id="KW-0808">Transferase</keyword>
<dbReference type="PANTHER" id="PTHR11907">
    <property type="entry name" value="AMIDOPHOSPHORIBOSYLTRANSFERASE"/>
    <property type="match status" value="1"/>
</dbReference>
<dbReference type="Pfam" id="PF13522">
    <property type="entry name" value="GATase_6"/>
    <property type="match status" value="1"/>
</dbReference>
<feature type="compositionally biased region" description="Polar residues" evidence="3">
    <location>
        <begin position="44"/>
        <end position="57"/>
    </location>
</feature>
<protein>
    <recommendedName>
        <fullName evidence="4">Glutamine amidotransferase type-2 domain-containing protein</fullName>
    </recommendedName>
</protein>
<name>A0A4Y1RZX0_PRUDU</name>
<evidence type="ECO:0000259" key="4">
    <source>
        <dbReference type="PROSITE" id="PS51278"/>
    </source>
</evidence>
<dbReference type="PROSITE" id="PS51278">
    <property type="entry name" value="GATASE_TYPE_2"/>
    <property type="match status" value="1"/>
</dbReference>
<feature type="domain" description="Glutamine amidotransferase type-2" evidence="4">
    <location>
        <begin position="93"/>
        <end position="217"/>
    </location>
</feature>
<evidence type="ECO:0000256" key="2">
    <source>
        <dbReference type="ARBA" id="ARBA00022962"/>
    </source>
</evidence>